<dbReference type="InterPro" id="IPR036587">
    <property type="entry name" value="NucleaseA_inhib-like_sf"/>
</dbReference>
<dbReference type="OrthoDB" id="2329895at2759"/>
<accession>A0A1Y1XY86</accession>
<organism evidence="2 3">
    <name type="scientific">Basidiobolus meristosporus CBS 931.73</name>
    <dbReference type="NCBI Taxonomy" id="1314790"/>
    <lineage>
        <taxon>Eukaryota</taxon>
        <taxon>Fungi</taxon>
        <taxon>Fungi incertae sedis</taxon>
        <taxon>Zoopagomycota</taxon>
        <taxon>Entomophthoromycotina</taxon>
        <taxon>Basidiobolomycetes</taxon>
        <taxon>Basidiobolales</taxon>
        <taxon>Basidiobolaceae</taxon>
        <taxon>Basidiobolus</taxon>
    </lineage>
</organism>
<dbReference type="Pfam" id="PF07924">
    <property type="entry name" value="NuiA"/>
    <property type="match status" value="1"/>
</dbReference>
<reference evidence="2 3" key="1">
    <citation type="submission" date="2016-07" db="EMBL/GenBank/DDBJ databases">
        <title>Pervasive Adenine N6-methylation of Active Genes in Fungi.</title>
        <authorList>
            <consortium name="DOE Joint Genome Institute"/>
            <person name="Mondo S.J."/>
            <person name="Dannebaum R.O."/>
            <person name="Kuo R.C."/>
            <person name="Labutti K."/>
            <person name="Haridas S."/>
            <person name="Kuo A."/>
            <person name="Salamov A."/>
            <person name="Ahrendt S.R."/>
            <person name="Lipzen A."/>
            <person name="Sullivan W."/>
            <person name="Andreopoulos W.B."/>
            <person name="Clum A."/>
            <person name="Lindquist E."/>
            <person name="Daum C."/>
            <person name="Ramamoorthy G.K."/>
            <person name="Gryganskyi A."/>
            <person name="Culley D."/>
            <person name="Magnuson J.K."/>
            <person name="James T.Y."/>
            <person name="O'Malley M.A."/>
            <person name="Stajich J.E."/>
            <person name="Spatafora J.W."/>
            <person name="Visel A."/>
            <person name="Grigoriev I.V."/>
        </authorList>
    </citation>
    <scope>NUCLEOTIDE SEQUENCE [LARGE SCALE GENOMIC DNA]</scope>
    <source>
        <strain evidence="2 3">CBS 931.73</strain>
    </source>
</reference>
<protein>
    <submittedName>
        <fullName evidence="2">Uncharacterized protein</fullName>
    </submittedName>
</protein>
<keyword evidence="3" id="KW-1185">Reference proteome</keyword>
<evidence type="ECO:0000256" key="1">
    <source>
        <dbReference type="SAM" id="MobiDB-lite"/>
    </source>
</evidence>
<dbReference type="AlphaFoldDB" id="A0A1Y1XY86"/>
<feature type="region of interest" description="Disordered" evidence="1">
    <location>
        <begin position="17"/>
        <end position="45"/>
    </location>
</feature>
<dbReference type="Proteomes" id="UP000193498">
    <property type="component" value="Unassembled WGS sequence"/>
</dbReference>
<gene>
    <name evidence="2" type="ORF">K493DRAFT_340089</name>
</gene>
<evidence type="ECO:0000313" key="3">
    <source>
        <dbReference type="Proteomes" id="UP000193498"/>
    </source>
</evidence>
<evidence type="ECO:0000313" key="2">
    <source>
        <dbReference type="EMBL" id="ORX90324.1"/>
    </source>
</evidence>
<dbReference type="EMBL" id="MCFE01000386">
    <property type="protein sequence ID" value="ORX90324.1"/>
    <property type="molecule type" value="Genomic_DNA"/>
</dbReference>
<name>A0A1Y1XY86_9FUNG</name>
<sequence length="183" mass="20670">MSSDSDYLAFLQKQNKTDKELAQKRQENVAQDESQASEVEDEVEVEHSKNPELVKQIRTDLLDATEDLLYISEADYPFTFFFIPSSKISEKRLSTTKLPSVEEFSQLIKLDAPVAETQTSFGAFFDALEDSSKFSNLKKVFDQYFQSSDLAIYRLGQIEISVWLTGLIEDVGLIGVSTLSVES</sequence>
<dbReference type="InParanoid" id="A0A1Y1XY86"/>
<proteinExistence type="predicted"/>
<dbReference type="InterPro" id="IPR012489">
    <property type="entry name" value="NucleaseA_inhib-like"/>
</dbReference>
<dbReference type="Gene3D" id="3.40.1460.10">
    <property type="entry name" value="Nuclease A inhibitor-like"/>
    <property type="match status" value="1"/>
</dbReference>
<feature type="compositionally biased region" description="Basic and acidic residues" evidence="1">
    <location>
        <begin position="17"/>
        <end position="27"/>
    </location>
</feature>
<comment type="caution">
    <text evidence="2">The sequence shown here is derived from an EMBL/GenBank/DDBJ whole genome shotgun (WGS) entry which is preliminary data.</text>
</comment>
<dbReference type="SUPFAM" id="SSF82602">
    <property type="entry name" value="Nuclease A inhibitor (NuiA)"/>
    <property type="match status" value="1"/>
</dbReference>